<proteinExistence type="predicted"/>
<evidence type="ECO:0008006" key="4">
    <source>
        <dbReference type="Google" id="ProtNLM"/>
    </source>
</evidence>
<dbReference type="EMBL" id="JBHTMM010000043">
    <property type="protein sequence ID" value="MFD1309867.1"/>
    <property type="molecule type" value="Genomic_DNA"/>
</dbReference>
<sequence>MDHKVNAAQGADDHGDANLWALCEWHHAQKTGREASAAAHARPPRARPAEAHPGLLP</sequence>
<protein>
    <recommendedName>
        <fullName evidence="4">HNH endonuclease</fullName>
    </recommendedName>
</protein>
<evidence type="ECO:0000313" key="3">
    <source>
        <dbReference type="Proteomes" id="UP001597058"/>
    </source>
</evidence>
<keyword evidence="3" id="KW-1185">Reference proteome</keyword>
<gene>
    <name evidence="2" type="ORF">ACFQ5X_28900</name>
</gene>
<dbReference type="RefSeq" id="WP_381329307.1">
    <property type="nucleotide sequence ID" value="NZ_JBHTMM010000043.1"/>
</dbReference>
<feature type="region of interest" description="Disordered" evidence="1">
    <location>
        <begin position="29"/>
        <end position="57"/>
    </location>
</feature>
<accession>A0ABW3XK43</accession>
<organism evidence="2 3">
    <name type="scientific">Streptomyces kaempferi</name>
    <dbReference type="NCBI Taxonomy" id="333725"/>
    <lineage>
        <taxon>Bacteria</taxon>
        <taxon>Bacillati</taxon>
        <taxon>Actinomycetota</taxon>
        <taxon>Actinomycetes</taxon>
        <taxon>Kitasatosporales</taxon>
        <taxon>Streptomycetaceae</taxon>
        <taxon>Streptomyces</taxon>
    </lineage>
</organism>
<evidence type="ECO:0000256" key="1">
    <source>
        <dbReference type="SAM" id="MobiDB-lite"/>
    </source>
</evidence>
<reference evidence="3" key="1">
    <citation type="journal article" date="2019" name="Int. J. Syst. Evol. Microbiol.">
        <title>The Global Catalogue of Microorganisms (GCM) 10K type strain sequencing project: providing services to taxonomists for standard genome sequencing and annotation.</title>
        <authorList>
            <consortium name="The Broad Institute Genomics Platform"/>
            <consortium name="The Broad Institute Genome Sequencing Center for Infectious Disease"/>
            <person name="Wu L."/>
            <person name="Ma J."/>
        </authorList>
    </citation>
    <scope>NUCLEOTIDE SEQUENCE [LARGE SCALE GENOMIC DNA]</scope>
    <source>
        <strain evidence="3">CGMCC 4.7020</strain>
    </source>
</reference>
<dbReference type="Proteomes" id="UP001597058">
    <property type="component" value="Unassembled WGS sequence"/>
</dbReference>
<comment type="caution">
    <text evidence="2">The sequence shown here is derived from an EMBL/GenBank/DDBJ whole genome shotgun (WGS) entry which is preliminary data.</text>
</comment>
<name>A0ABW3XK43_9ACTN</name>
<evidence type="ECO:0000313" key="2">
    <source>
        <dbReference type="EMBL" id="MFD1309867.1"/>
    </source>
</evidence>